<keyword evidence="2" id="KW-1185">Reference proteome</keyword>
<dbReference type="AlphaFoldDB" id="A0AAV4A5C2"/>
<name>A0AAV4A5C2_9GAST</name>
<evidence type="ECO:0000313" key="2">
    <source>
        <dbReference type="Proteomes" id="UP000735302"/>
    </source>
</evidence>
<organism evidence="1 2">
    <name type="scientific">Plakobranchus ocellatus</name>
    <dbReference type="NCBI Taxonomy" id="259542"/>
    <lineage>
        <taxon>Eukaryota</taxon>
        <taxon>Metazoa</taxon>
        <taxon>Spiralia</taxon>
        <taxon>Lophotrochozoa</taxon>
        <taxon>Mollusca</taxon>
        <taxon>Gastropoda</taxon>
        <taxon>Heterobranchia</taxon>
        <taxon>Euthyneura</taxon>
        <taxon>Panpulmonata</taxon>
        <taxon>Sacoglossa</taxon>
        <taxon>Placobranchoidea</taxon>
        <taxon>Plakobranchidae</taxon>
        <taxon>Plakobranchus</taxon>
    </lineage>
</organism>
<dbReference type="Proteomes" id="UP000735302">
    <property type="component" value="Unassembled WGS sequence"/>
</dbReference>
<dbReference type="EMBL" id="BLXT01003657">
    <property type="protein sequence ID" value="GFO02884.1"/>
    <property type="molecule type" value="Genomic_DNA"/>
</dbReference>
<gene>
    <name evidence="1" type="ORF">PoB_002938900</name>
</gene>
<accession>A0AAV4A5C2</accession>
<protein>
    <submittedName>
        <fullName evidence="1">Uncharacterized protein</fullName>
    </submittedName>
</protein>
<sequence>MNKTGDRCGPLYTQLGSRPFFLGQERTRAREAFHRPPPDSSRPGLGKPFIAVLLTPLDQGSEALHRRPPDSSRPGLGKPFIALLLTPLDQGLGKPFIAVVLIPLGQGSGTFFG</sequence>
<reference evidence="1 2" key="1">
    <citation type="journal article" date="2021" name="Elife">
        <title>Chloroplast acquisition without the gene transfer in kleptoplastic sea slugs, Plakobranchus ocellatus.</title>
        <authorList>
            <person name="Maeda T."/>
            <person name="Takahashi S."/>
            <person name="Yoshida T."/>
            <person name="Shimamura S."/>
            <person name="Takaki Y."/>
            <person name="Nagai Y."/>
            <person name="Toyoda A."/>
            <person name="Suzuki Y."/>
            <person name="Arimoto A."/>
            <person name="Ishii H."/>
            <person name="Satoh N."/>
            <person name="Nishiyama T."/>
            <person name="Hasebe M."/>
            <person name="Maruyama T."/>
            <person name="Minagawa J."/>
            <person name="Obokata J."/>
            <person name="Shigenobu S."/>
        </authorList>
    </citation>
    <scope>NUCLEOTIDE SEQUENCE [LARGE SCALE GENOMIC DNA]</scope>
</reference>
<comment type="caution">
    <text evidence="1">The sequence shown here is derived from an EMBL/GenBank/DDBJ whole genome shotgun (WGS) entry which is preliminary data.</text>
</comment>
<evidence type="ECO:0000313" key="1">
    <source>
        <dbReference type="EMBL" id="GFO02884.1"/>
    </source>
</evidence>
<proteinExistence type="predicted"/>